<accession>A0A8J4TLU2</accession>
<dbReference type="AlphaFoldDB" id="A0A8J4TLU2"/>
<proteinExistence type="predicted"/>
<keyword evidence="1" id="KW-0812">Transmembrane</keyword>
<protein>
    <submittedName>
        <fullName evidence="2">Uncharacterized protein</fullName>
    </submittedName>
</protein>
<keyword evidence="3" id="KW-1185">Reference proteome</keyword>
<reference evidence="2" key="1">
    <citation type="submission" date="2019-05" db="EMBL/GenBank/DDBJ databases">
        <title>Annotation for the trematode Paragonimus heterotremus.</title>
        <authorList>
            <person name="Choi Y.-J."/>
        </authorList>
    </citation>
    <scope>NUCLEOTIDE SEQUENCE</scope>
    <source>
        <strain evidence="2">LC</strain>
    </source>
</reference>
<keyword evidence="1" id="KW-0472">Membrane</keyword>
<keyword evidence="1" id="KW-1133">Transmembrane helix</keyword>
<gene>
    <name evidence="2" type="ORF">PHET_01585</name>
</gene>
<evidence type="ECO:0000313" key="3">
    <source>
        <dbReference type="Proteomes" id="UP000748531"/>
    </source>
</evidence>
<dbReference type="Proteomes" id="UP000748531">
    <property type="component" value="Unassembled WGS sequence"/>
</dbReference>
<dbReference type="EMBL" id="LUCH01000740">
    <property type="protein sequence ID" value="KAF5404416.1"/>
    <property type="molecule type" value="Genomic_DNA"/>
</dbReference>
<feature type="transmembrane region" description="Helical" evidence="1">
    <location>
        <begin position="462"/>
        <end position="484"/>
    </location>
</feature>
<dbReference type="OrthoDB" id="6270627at2759"/>
<evidence type="ECO:0000256" key="1">
    <source>
        <dbReference type="SAM" id="Phobius"/>
    </source>
</evidence>
<evidence type="ECO:0000313" key="2">
    <source>
        <dbReference type="EMBL" id="KAF5404416.1"/>
    </source>
</evidence>
<comment type="caution">
    <text evidence="2">The sequence shown here is derived from an EMBL/GenBank/DDBJ whole genome shotgun (WGS) entry which is preliminary data.</text>
</comment>
<sequence length="835" mass="93790">MNSNVTAFLGDTVPRITIGDVDEAEQILEQKPQAINHVRLSQNLPNSATVKLDGSLNLLVTQPEDVDGTFYCIASNIVGSVMSSVELLYEANDDERPKANRLQSMTVMIEGFQVQPQSFGVWISWKPNLNMDVINTDRVRILVEQGIISSQSTIADKNTTCYYVVYSRLVRTREKWRSVRVQPLAVHKLWLGGFIPDEAYAFKLARWCAADKPSARSPVVYQKTKPFISFAALEGRFHGTLESTDDQIPVVQTPSSLLPRPHSLHLLLPRALNHITSNWQSGELYTSDSTFLLRWKVGGTDSEQNAFSSILYHRVEYFLGFVDGTTTFHFPTTLVWLPNVTNSWHTLAPIRAPQKSFALITEQNDLSDVLSDSLSRVFISSMRLRFRVRSYGLLCVSEPSQELHIEEPLLGHVLPVLNRTVAREQLSLKVMSEHPNSVSSPTTHPVEHFGSVKFTLGISNRLWYTMSCSVLVCVLLCFIVLIAYRVYQMRCMRKTINVTVAEVNQSPCENNRLLINQLRLGLPGLPIYHQRPPEFTNTLTDLKQRVNKPVAEVEAYPELKQSIFSHKAYPIKPSLNLPLGWNNLNSLQCQNASSSKVASDKPASVGSQIGFASNCRNISCIVVHENESPKWTDSHTSHLGCTFTNVTDSSLVDNICQTHNIMHHAGMSGSQLRPISEVLCLDYTDEVQRNKLHSRSSNTNEVEERTEIQQTEQSNWTDFFDLSNHLPPTASPWNGTMCTVVPPSLVPQCSARGSSDAYTTCKSNYLILPLDLKSYPTQPSENVHLIAYVPCETNCLPLLDSTDPLISSVNTLPTERQIEPFIHKLTKQPAWKQNE</sequence>
<organism evidence="2 3">
    <name type="scientific">Paragonimus heterotremus</name>
    <dbReference type="NCBI Taxonomy" id="100268"/>
    <lineage>
        <taxon>Eukaryota</taxon>
        <taxon>Metazoa</taxon>
        <taxon>Spiralia</taxon>
        <taxon>Lophotrochozoa</taxon>
        <taxon>Platyhelminthes</taxon>
        <taxon>Trematoda</taxon>
        <taxon>Digenea</taxon>
        <taxon>Plagiorchiida</taxon>
        <taxon>Troglotremata</taxon>
        <taxon>Troglotrematidae</taxon>
        <taxon>Paragonimus</taxon>
    </lineage>
</organism>
<name>A0A8J4TLU2_9TREM</name>